<feature type="binding site" evidence="10">
    <location>
        <position position="15"/>
    </location>
    <ligand>
        <name>ATP</name>
        <dbReference type="ChEBI" id="CHEBI:30616"/>
    </ligand>
</feature>
<dbReference type="InterPro" id="IPR027417">
    <property type="entry name" value="P-loop_NTPase"/>
</dbReference>
<dbReference type="HAMAP" id="MF_00039">
    <property type="entry name" value="Adenylate_kinase_AK6"/>
    <property type="match status" value="1"/>
</dbReference>
<accession>A0A183IPE2</accession>
<keyword evidence="5 10" id="KW-0808">Transferase</keyword>
<dbReference type="OrthoDB" id="10251185at2759"/>
<evidence type="ECO:0000256" key="1">
    <source>
        <dbReference type="ARBA" id="ARBA00000582"/>
    </source>
</evidence>
<dbReference type="AlphaFoldDB" id="A0A183IPE2"/>
<dbReference type="Pfam" id="PF13238">
    <property type="entry name" value="AAA_18"/>
    <property type="match status" value="1"/>
</dbReference>
<dbReference type="FunFam" id="3.40.50.300:FF:000372">
    <property type="entry name" value="Adenylate kinase isoenzyme 6 homolog"/>
    <property type="match status" value="1"/>
</dbReference>
<dbReference type="SUPFAM" id="SSF52540">
    <property type="entry name" value="P-loop containing nucleoside triphosphate hydrolases"/>
    <property type="match status" value="1"/>
</dbReference>
<evidence type="ECO:0000256" key="7">
    <source>
        <dbReference type="ARBA" id="ARBA00022777"/>
    </source>
</evidence>
<evidence type="ECO:0000313" key="13">
    <source>
        <dbReference type="WBParaSite" id="SBAD_0000571101-mRNA-1"/>
    </source>
</evidence>
<feature type="region of interest" description="NMPbind" evidence="10">
    <location>
        <begin position="35"/>
        <end position="58"/>
    </location>
</feature>
<keyword evidence="4 10" id="KW-0698">rRNA processing</keyword>
<dbReference type="EMBL" id="UZAM01009030">
    <property type="protein sequence ID" value="VDP07378.1"/>
    <property type="molecule type" value="Genomic_DNA"/>
</dbReference>
<sequence>MLRAEPNILVTGTPGCGKSILAEQLAVRSGLTYASVAKIAANNNFYEEYDENYECYVLDEEKLVDYMEDQMDRGGNIVDYHGCDLFPQRWFDAVFVLRTDNTVLYDRLMRRNYNPKKLQENIECEIFGVLYEEAVQSYDPTIVYQLQNDTFENLEINIDRICEWIQNWRNQVR</sequence>
<comment type="similarity">
    <text evidence="10">Belongs to the adenylate kinase family. AK6 subfamily.</text>
</comment>
<comment type="catalytic activity">
    <reaction evidence="10">
        <text>ATP + H2O = ADP + phosphate + H(+)</text>
        <dbReference type="Rhea" id="RHEA:13065"/>
        <dbReference type="ChEBI" id="CHEBI:15377"/>
        <dbReference type="ChEBI" id="CHEBI:15378"/>
        <dbReference type="ChEBI" id="CHEBI:30616"/>
        <dbReference type="ChEBI" id="CHEBI:43474"/>
        <dbReference type="ChEBI" id="CHEBI:456216"/>
    </reaction>
</comment>
<evidence type="ECO:0000256" key="8">
    <source>
        <dbReference type="ARBA" id="ARBA00022840"/>
    </source>
</evidence>
<feature type="binding site" evidence="10">
    <location>
        <position position="19"/>
    </location>
    <ligand>
        <name>ATP</name>
        <dbReference type="ChEBI" id="CHEBI:30616"/>
    </ligand>
</feature>
<dbReference type="GO" id="GO:0005634">
    <property type="term" value="C:nucleus"/>
    <property type="evidence" value="ECO:0007669"/>
    <property type="project" value="UniProtKB-SubCell"/>
</dbReference>
<dbReference type="InterPro" id="IPR020618">
    <property type="entry name" value="Adenyl_kinase_AK6"/>
</dbReference>
<dbReference type="GO" id="GO:0006364">
    <property type="term" value="P:rRNA processing"/>
    <property type="evidence" value="ECO:0007669"/>
    <property type="project" value="UniProtKB-KW"/>
</dbReference>
<keyword evidence="8 10" id="KW-0067">ATP-binding</keyword>
<dbReference type="Proteomes" id="UP000270296">
    <property type="component" value="Unassembled WGS sequence"/>
</dbReference>
<feature type="binding site" evidence="10">
    <location>
        <position position="18"/>
    </location>
    <ligand>
        <name>ATP</name>
        <dbReference type="ChEBI" id="CHEBI:30616"/>
    </ligand>
</feature>
<feature type="binding site" evidence="10">
    <location>
        <position position="20"/>
    </location>
    <ligand>
        <name>ATP</name>
        <dbReference type="ChEBI" id="CHEBI:30616"/>
    </ligand>
</feature>
<reference evidence="13" key="1">
    <citation type="submission" date="2016-06" db="UniProtKB">
        <authorList>
            <consortium name="WormBaseParasite"/>
        </authorList>
    </citation>
    <scope>IDENTIFICATION</scope>
</reference>
<keyword evidence="6 10" id="KW-0547">Nucleotide-binding</keyword>
<protein>
    <recommendedName>
        <fullName evidence="10">Adenylate kinase isoenzyme 6 homolog</fullName>
        <shortName evidence="10">AK6</shortName>
        <ecNumber evidence="10">2.7.4.3</ecNumber>
    </recommendedName>
    <alternativeName>
        <fullName evidence="10">Dual activity adenylate kinase/ATPase</fullName>
        <shortName evidence="10">AK/ATPase</shortName>
    </alternativeName>
</protein>
<feature type="binding site" evidence="10">
    <location>
        <position position="17"/>
    </location>
    <ligand>
        <name>ATP</name>
        <dbReference type="ChEBI" id="CHEBI:30616"/>
    </ligand>
</feature>
<dbReference type="WBParaSite" id="SBAD_0000571101-mRNA-1">
    <property type="protein sequence ID" value="SBAD_0000571101-mRNA-1"/>
    <property type="gene ID" value="SBAD_0000571101"/>
</dbReference>
<gene>
    <name evidence="11" type="ORF">SBAD_LOCUS5489</name>
</gene>
<keyword evidence="7 10" id="KW-0418">Kinase</keyword>
<organism evidence="13">
    <name type="scientific">Soboliphyme baturini</name>
    <dbReference type="NCBI Taxonomy" id="241478"/>
    <lineage>
        <taxon>Eukaryota</taxon>
        <taxon>Metazoa</taxon>
        <taxon>Ecdysozoa</taxon>
        <taxon>Nematoda</taxon>
        <taxon>Enoplea</taxon>
        <taxon>Dorylaimia</taxon>
        <taxon>Dioctophymatida</taxon>
        <taxon>Dioctophymatoidea</taxon>
        <taxon>Soboliphymatidae</taxon>
        <taxon>Soboliphyme</taxon>
    </lineage>
</organism>
<keyword evidence="9 10" id="KW-0539">Nucleus</keyword>
<evidence type="ECO:0000256" key="4">
    <source>
        <dbReference type="ARBA" id="ARBA00022552"/>
    </source>
</evidence>
<name>A0A183IPE2_9BILA</name>
<dbReference type="Gene3D" id="3.40.50.300">
    <property type="entry name" value="P-loop containing nucleotide triphosphate hydrolases"/>
    <property type="match status" value="1"/>
</dbReference>
<dbReference type="GO" id="GO:0042274">
    <property type="term" value="P:ribosomal small subunit biogenesis"/>
    <property type="evidence" value="ECO:0007669"/>
    <property type="project" value="UniProtKB-UniRule"/>
</dbReference>
<dbReference type="GO" id="GO:0004017">
    <property type="term" value="F:AMP kinase activity"/>
    <property type="evidence" value="ECO:0007669"/>
    <property type="project" value="UniProtKB-UniRule"/>
</dbReference>
<evidence type="ECO:0000256" key="2">
    <source>
        <dbReference type="ARBA" id="ARBA00022490"/>
    </source>
</evidence>
<evidence type="ECO:0000313" key="11">
    <source>
        <dbReference type="EMBL" id="VDP07378.1"/>
    </source>
</evidence>
<evidence type="ECO:0000256" key="9">
    <source>
        <dbReference type="ARBA" id="ARBA00023242"/>
    </source>
</evidence>
<evidence type="ECO:0000313" key="12">
    <source>
        <dbReference type="Proteomes" id="UP000270296"/>
    </source>
</evidence>
<comment type="subcellular location">
    <subcellularLocation>
        <location evidence="10">Cytoplasm</location>
    </subcellularLocation>
    <subcellularLocation>
        <location evidence="10">Nucleus</location>
    </subcellularLocation>
</comment>
<feature type="region of interest" description="LID" evidence="10">
    <location>
        <begin position="110"/>
        <end position="120"/>
    </location>
</feature>
<evidence type="ECO:0000256" key="3">
    <source>
        <dbReference type="ARBA" id="ARBA00022517"/>
    </source>
</evidence>
<dbReference type="PANTHER" id="PTHR12595">
    <property type="entry name" value="POS9-ACTIVATING FACTOR FAP7-RELATED"/>
    <property type="match status" value="1"/>
</dbReference>
<comment type="subunit">
    <text evidence="10">Monomer and homodimer. Interacts with small ribosomal subunit protein uS11. Not a structural component of 43S pre-ribosomes, but transiently interacts with them by binding to uS11.</text>
</comment>
<comment type="catalytic activity">
    <reaction evidence="1 10">
        <text>AMP + ATP = 2 ADP</text>
        <dbReference type="Rhea" id="RHEA:12973"/>
        <dbReference type="ChEBI" id="CHEBI:30616"/>
        <dbReference type="ChEBI" id="CHEBI:456215"/>
        <dbReference type="ChEBI" id="CHEBI:456216"/>
        <dbReference type="EC" id="2.7.4.3"/>
    </reaction>
</comment>
<dbReference type="EC" id="2.7.4.3" evidence="10"/>
<keyword evidence="12" id="KW-1185">Reference proteome</keyword>
<keyword evidence="3 10" id="KW-0690">Ribosome biogenesis</keyword>
<dbReference type="GO" id="GO:0005737">
    <property type="term" value="C:cytoplasm"/>
    <property type="evidence" value="ECO:0007669"/>
    <property type="project" value="UniProtKB-SubCell"/>
</dbReference>
<dbReference type="GO" id="GO:0016887">
    <property type="term" value="F:ATP hydrolysis activity"/>
    <property type="evidence" value="ECO:0007669"/>
    <property type="project" value="UniProtKB-UniRule"/>
</dbReference>
<comment type="caution">
    <text evidence="10">Lacks conserved residue(s) required for the propagation of feature annotation.</text>
</comment>
<proteinExistence type="inferred from homology"/>
<evidence type="ECO:0000256" key="6">
    <source>
        <dbReference type="ARBA" id="ARBA00022741"/>
    </source>
</evidence>
<dbReference type="PANTHER" id="PTHR12595:SF0">
    <property type="entry name" value="ADENYLATE KINASE ISOENZYME 6"/>
    <property type="match status" value="1"/>
</dbReference>
<evidence type="ECO:0000256" key="10">
    <source>
        <dbReference type="HAMAP-Rule" id="MF_03173"/>
    </source>
</evidence>
<reference evidence="11 12" key="2">
    <citation type="submission" date="2018-11" db="EMBL/GenBank/DDBJ databases">
        <authorList>
            <consortium name="Pathogen Informatics"/>
        </authorList>
    </citation>
    <scope>NUCLEOTIDE SEQUENCE [LARGE SCALE GENOMIC DNA]</scope>
</reference>
<comment type="function">
    <text evidence="10">Broad-specificity nucleoside monophosphate (NMP) kinase that catalyzes the reversible transfer of the terminal phosphate group between nucleoside triphosphates and monophosphates. Has also ATPase activity. Involved in the late cytoplasmic maturation steps of the 40S ribosomal particles, specifically 18S rRNA maturation. While NMP activity is not required for ribosome maturation, ATPase activity is. Associates transiently with small ribosomal subunit protein uS11. ATP hydrolysis breaks the interaction with uS11. May temporarily remove uS11 from the ribosome to enable a conformational change of the ribosomal RNA that is needed for the final maturation step of the small ribosomal subunit. Its NMP activity may have a role in nuclear energy homeostasis.</text>
</comment>
<feature type="binding site" evidence="10">
    <location>
        <position position="111"/>
    </location>
    <ligand>
        <name>ATP</name>
        <dbReference type="ChEBI" id="CHEBI:30616"/>
    </ligand>
</feature>
<keyword evidence="2 10" id="KW-0963">Cytoplasm</keyword>
<evidence type="ECO:0000256" key="5">
    <source>
        <dbReference type="ARBA" id="ARBA00022679"/>
    </source>
</evidence>
<dbReference type="GO" id="GO:0005524">
    <property type="term" value="F:ATP binding"/>
    <property type="evidence" value="ECO:0007669"/>
    <property type="project" value="UniProtKB-KW"/>
</dbReference>